<keyword evidence="3" id="KW-1185">Reference proteome</keyword>
<dbReference type="Gene3D" id="3.40.630.30">
    <property type="match status" value="1"/>
</dbReference>
<protein>
    <submittedName>
        <fullName evidence="2">N-acetyltransferase</fullName>
    </submittedName>
</protein>
<keyword evidence="2" id="KW-0808">Transferase</keyword>
<evidence type="ECO:0000313" key="3">
    <source>
        <dbReference type="Proteomes" id="UP000515800"/>
    </source>
</evidence>
<dbReference type="CDD" id="cd04301">
    <property type="entry name" value="NAT_SF"/>
    <property type="match status" value="1"/>
</dbReference>
<dbReference type="Proteomes" id="UP000515800">
    <property type="component" value="Chromosome"/>
</dbReference>
<proteinExistence type="predicted"/>
<dbReference type="KEGG" id="wdi:H9L19_03330"/>
<dbReference type="AlphaFoldDB" id="A0A7G9T729"/>
<dbReference type="PROSITE" id="PS51186">
    <property type="entry name" value="GNAT"/>
    <property type="match status" value="1"/>
</dbReference>
<dbReference type="InterPro" id="IPR016181">
    <property type="entry name" value="Acyl_CoA_acyltransferase"/>
</dbReference>
<reference evidence="2 3" key="1">
    <citation type="submission" date="2020-08" db="EMBL/GenBank/DDBJ databases">
        <title>Genome sequence of Weissella diestrammenae KACC 16890T.</title>
        <authorList>
            <person name="Hyun D.-W."/>
            <person name="Bae J.-W."/>
        </authorList>
    </citation>
    <scope>NUCLEOTIDE SEQUENCE [LARGE SCALE GENOMIC DNA]</scope>
    <source>
        <strain evidence="2 3">KACC 16890</strain>
    </source>
</reference>
<dbReference type="RefSeq" id="WP_187529732.1">
    <property type="nucleotide sequence ID" value="NZ_CP060724.1"/>
</dbReference>
<dbReference type="EMBL" id="CP060724">
    <property type="protein sequence ID" value="QNN75904.1"/>
    <property type="molecule type" value="Genomic_DNA"/>
</dbReference>
<evidence type="ECO:0000313" key="2">
    <source>
        <dbReference type="EMBL" id="QNN75904.1"/>
    </source>
</evidence>
<name>A0A7G9T729_9LACO</name>
<gene>
    <name evidence="2" type="ORF">H9L19_03330</name>
</gene>
<evidence type="ECO:0000259" key="1">
    <source>
        <dbReference type="PROSITE" id="PS51186"/>
    </source>
</evidence>
<dbReference type="InterPro" id="IPR000182">
    <property type="entry name" value="GNAT_dom"/>
</dbReference>
<organism evidence="2 3">
    <name type="scientific">Weissella diestrammenae</name>
    <dbReference type="NCBI Taxonomy" id="1162633"/>
    <lineage>
        <taxon>Bacteria</taxon>
        <taxon>Bacillati</taxon>
        <taxon>Bacillota</taxon>
        <taxon>Bacilli</taxon>
        <taxon>Lactobacillales</taxon>
        <taxon>Lactobacillaceae</taxon>
        <taxon>Weissella</taxon>
    </lineage>
</organism>
<feature type="domain" description="N-acetyltransferase" evidence="1">
    <location>
        <begin position="180"/>
        <end position="332"/>
    </location>
</feature>
<dbReference type="SUPFAM" id="SSF55729">
    <property type="entry name" value="Acyl-CoA N-acyltransferases (Nat)"/>
    <property type="match status" value="1"/>
</dbReference>
<sequence length="349" mass="39090">MDVEKFTYFEMTMVKFNALELVPIVVGTTAMEMITGYDFGATVVPIALPDAVIADNDQLNQQLQAMGFNRIGAVDDPVFFDGHLSLALISYGELTELLGHAVPMDYIFEHRQPDYRVLTAYDLTRLFDTLATASARPTEMRQSDLQKVDMLRELGYLFDRLPLRQMNHMHPLAKLAFHFAVPSDYAAIDQLMIDNISDQQLRQASQKLIQQARQAHGMYPPTEIVAKLDGKLVGYALVTPTLLQAKNQDDEWLVGLLNPLVVATQYRGRGIGWRLQAEVEIAVVLSSPAVMLVTQTAPEYWPNFGYVPIEQTKVKASATFGQADLSLKELFPTVLETVDGQLYFPNEAD</sequence>
<dbReference type="Pfam" id="PF00583">
    <property type="entry name" value="Acetyltransf_1"/>
    <property type="match status" value="1"/>
</dbReference>
<dbReference type="GO" id="GO:0016747">
    <property type="term" value="F:acyltransferase activity, transferring groups other than amino-acyl groups"/>
    <property type="evidence" value="ECO:0007669"/>
    <property type="project" value="InterPro"/>
</dbReference>
<accession>A0A7G9T729</accession>